<comment type="caution">
    <text evidence="1">The sequence shown here is derived from an EMBL/GenBank/DDBJ whole genome shotgun (WGS) entry which is preliminary data.</text>
</comment>
<evidence type="ECO:0000313" key="2">
    <source>
        <dbReference type="Proteomes" id="UP001054945"/>
    </source>
</evidence>
<accession>A0AAV4QZE7</accession>
<protein>
    <submittedName>
        <fullName evidence="1">Uncharacterized protein</fullName>
    </submittedName>
</protein>
<name>A0AAV4QZE7_CAEEX</name>
<gene>
    <name evidence="1" type="ORF">CEXT_132261</name>
</gene>
<feature type="non-terminal residue" evidence="1">
    <location>
        <position position="1"/>
    </location>
</feature>
<keyword evidence="2" id="KW-1185">Reference proteome</keyword>
<organism evidence="1 2">
    <name type="scientific">Caerostris extrusa</name>
    <name type="common">Bark spider</name>
    <name type="synonym">Caerostris bankana</name>
    <dbReference type="NCBI Taxonomy" id="172846"/>
    <lineage>
        <taxon>Eukaryota</taxon>
        <taxon>Metazoa</taxon>
        <taxon>Ecdysozoa</taxon>
        <taxon>Arthropoda</taxon>
        <taxon>Chelicerata</taxon>
        <taxon>Arachnida</taxon>
        <taxon>Araneae</taxon>
        <taxon>Araneomorphae</taxon>
        <taxon>Entelegynae</taxon>
        <taxon>Araneoidea</taxon>
        <taxon>Araneidae</taxon>
        <taxon>Caerostris</taxon>
    </lineage>
</organism>
<evidence type="ECO:0000313" key="1">
    <source>
        <dbReference type="EMBL" id="GIY13686.1"/>
    </source>
</evidence>
<reference evidence="1 2" key="1">
    <citation type="submission" date="2021-06" db="EMBL/GenBank/DDBJ databases">
        <title>Caerostris extrusa draft genome.</title>
        <authorList>
            <person name="Kono N."/>
            <person name="Arakawa K."/>
        </authorList>
    </citation>
    <scope>NUCLEOTIDE SEQUENCE [LARGE SCALE GENOMIC DNA]</scope>
</reference>
<dbReference type="EMBL" id="BPLR01006984">
    <property type="protein sequence ID" value="GIY13686.1"/>
    <property type="molecule type" value="Genomic_DNA"/>
</dbReference>
<dbReference type="AlphaFoldDB" id="A0AAV4QZE7"/>
<proteinExistence type="predicted"/>
<sequence>LKLKGSFSGQCGFTRQQAIASGSASTPPSSPV</sequence>
<dbReference type="Proteomes" id="UP001054945">
    <property type="component" value="Unassembled WGS sequence"/>
</dbReference>